<evidence type="ECO:0000313" key="4">
    <source>
        <dbReference type="Proteomes" id="UP000298468"/>
    </source>
</evidence>
<dbReference type="Gene3D" id="1.10.1660.10">
    <property type="match status" value="1"/>
</dbReference>
<comment type="caution">
    <text evidence="3">The sequence shown here is derived from an EMBL/GenBank/DDBJ whole genome shotgun (WGS) entry which is preliminary data.</text>
</comment>
<sequence length="242" mass="27313">MTWSTSELADLAGTTVNAIRHYHSLGLLEAPERKYNGYKQYRVHHLVRLIQVRRIAELGVPLSHVRADKDGVVVLGGLQQLDQCVQEEIERLHRARSDMAAILRDHAPAHTPRGFEALASRLSEADQALIHIFARLSAGESMSGLRQMVLSEPDAVRLEFDGLPSNADEATRERVAHRIVTLRGTWRSPDRPWSAQPGRWWSERDARRTISEALLELYNSAQQDVLSRARQFASEQKISLSA</sequence>
<dbReference type="EMBL" id="SOHM01000031">
    <property type="protein sequence ID" value="TFD87340.1"/>
    <property type="molecule type" value="Genomic_DNA"/>
</dbReference>
<keyword evidence="4" id="KW-1185">Reference proteome</keyword>
<dbReference type="InterPro" id="IPR000551">
    <property type="entry name" value="MerR-type_HTH_dom"/>
</dbReference>
<evidence type="ECO:0000313" key="3">
    <source>
        <dbReference type="EMBL" id="TFD87340.1"/>
    </source>
</evidence>
<reference evidence="3 4" key="1">
    <citation type="submission" date="2019-03" db="EMBL/GenBank/DDBJ databases">
        <title>Genomics of glacier-inhabiting Cryobacterium strains.</title>
        <authorList>
            <person name="Liu Q."/>
            <person name="Xin Y.-H."/>
        </authorList>
    </citation>
    <scope>NUCLEOTIDE SEQUENCE [LARGE SCALE GENOMIC DNA]</scope>
    <source>
        <strain evidence="3 4">Sr59</strain>
    </source>
</reference>
<dbReference type="OrthoDB" id="4569196at2"/>
<feature type="domain" description="HTH merR-type" evidence="2">
    <location>
        <begin position="2"/>
        <end position="71"/>
    </location>
</feature>
<dbReference type="Pfam" id="PF00376">
    <property type="entry name" value="MerR"/>
    <property type="match status" value="1"/>
</dbReference>
<dbReference type="PROSITE" id="PS50937">
    <property type="entry name" value="HTH_MERR_2"/>
    <property type="match status" value="1"/>
</dbReference>
<evidence type="ECO:0000256" key="1">
    <source>
        <dbReference type="ARBA" id="ARBA00023125"/>
    </source>
</evidence>
<evidence type="ECO:0000259" key="2">
    <source>
        <dbReference type="PROSITE" id="PS50937"/>
    </source>
</evidence>
<dbReference type="Proteomes" id="UP000298468">
    <property type="component" value="Unassembled WGS sequence"/>
</dbReference>
<name>A0A4V3IWV7_9MICO</name>
<dbReference type="InterPro" id="IPR047057">
    <property type="entry name" value="MerR_fam"/>
</dbReference>
<protein>
    <submittedName>
        <fullName evidence="3">MerR family transcriptional regulator</fullName>
    </submittedName>
</protein>
<dbReference type="AlphaFoldDB" id="A0A4V3IWV7"/>
<proteinExistence type="predicted"/>
<dbReference type="InterPro" id="IPR009061">
    <property type="entry name" value="DNA-bd_dom_put_sf"/>
</dbReference>
<dbReference type="SMART" id="SM00422">
    <property type="entry name" value="HTH_MERR"/>
    <property type="match status" value="1"/>
</dbReference>
<dbReference type="PANTHER" id="PTHR30204:SF93">
    <property type="entry name" value="HTH MERR-TYPE DOMAIN-CONTAINING PROTEIN"/>
    <property type="match status" value="1"/>
</dbReference>
<dbReference type="CDD" id="cd00592">
    <property type="entry name" value="HTH_MerR-like"/>
    <property type="match status" value="1"/>
</dbReference>
<gene>
    <name evidence="3" type="ORF">E3T61_14305</name>
</gene>
<dbReference type="GO" id="GO:0003700">
    <property type="term" value="F:DNA-binding transcription factor activity"/>
    <property type="evidence" value="ECO:0007669"/>
    <property type="project" value="InterPro"/>
</dbReference>
<dbReference type="PANTHER" id="PTHR30204">
    <property type="entry name" value="REDOX-CYCLING DRUG-SENSING TRANSCRIPTIONAL ACTIVATOR SOXR"/>
    <property type="match status" value="1"/>
</dbReference>
<dbReference type="GO" id="GO:0003677">
    <property type="term" value="F:DNA binding"/>
    <property type="evidence" value="ECO:0007669"/>
    <property type="project" value="UniProtKB-KW"/>
</dbReference>
<organism evidence="3 4">
    <name type="scientific">Cryobacterium lactosi</name>
    <dbReference type="NCBI Taxonomy" id="1259202"/>
    <lineage>
        <taxon>Bacteria</taxon>
        <taxon>Bacillati</taxon>
        <taxon>Actinomycetota</taxon>
        <taxon>Actinomycetes</taxon>
        <taxon>Micrococcales</taxon>
        <taxon>Microbacteriaceae</taxon>
        <taxon>Cryobacterium</taxon>
    </lineage>
</organism>
<keyword evidence="1" id="KW-0238">DNA-binding</keyword>
<accession>A0A4V3IWV7</accession>
<dbReference type="SUPFAM" id="SSF46955">
    <property type="entry name" value="Putative DNA-binding domain"/>
    <property type="match status" value="1"/>
</dbReference>